<organism evidence="1 2">
    <name type="scientific">Aspergillus wentii DTO 134E9</name>
    <dbReference type="NCBI Taxonomy" id="1073089"/>
    <lineage>
        <taxon>Eukaryota</taxon>
        <taxon>Fungi</taxon>
        <taxon>Dikarya</taxon>
        <taxon>Ascomycota</taxon>
        <taxon>Pezizomycotina</taxon>
        <taxon>Eurotiomycetes</taxon>
        <taxon>Eurotiomycetidae</taxon>
        <taxon>Eurotiales</taxon>
        <taxon>Aspergillaceae</taxon>
        <taxon>Aspergillus</taxon>
        <taxon>Aspergillus subgen. Cremei</taxon>
    </lineage>
</organism>
<dbReference type="EMBL" id="KV878211">
    <property type="protein sequence ID" value="OJJ37575.1"/>
    <property type="molecule type" value="Genomic_DNA"/>
</dbReference>
<protein>
    <submittedName>
        <fullName evidence="1">Uncharacterized protein</fullName>
    </submittedName>
</protein>
<proteinExistence type="predicted"/>
<evidence type="ECO:0000313" key="1">
    <source>
        <dbReference type="EMBL" id="OJJ37575.1"/>
    </source>
</evidence>
<dbReference type="AlphaFoldDB" id="A0A1L9RRM0"/>
<gene>
    <name evidence="1" type="ORF">ASPWEDRAFT_460204</name>
</gene>
<dbReference type="RefSeq" id="XP_040691251.1">
    <property type="nucleotide sequence ID" value="XM_040836677.1"/>
</dbReference>
<accession>A0A1L9RRM0</accession>
<dbReference type="GeneID" id="63752525"/>
<sequence>MIKRLEFEFVERRSMQTKQPKPVNSFHIRYDDKRRFKDCISAHVVFRCIDVFLARVGVDYLTVFSFLVVGESCMGKWCICLEGVYMITQPPPGEAIYC</sequence>
<evidence type="ECO:0000313" key="2">
    <source>
        <dbReference type="Proteomes" id="UP000184383"/>
    </source>
</evidence>
<dbReference type="Proteomes" id="UP000184383">
    <property type="component" value="Unassembled WGS sequence"/>
</dbReference>
<reference evidence="2" key="1">
    <citation type="journal article" date="2017" name="Genome Biol.">
        <title>Comparative genomics reveals high biological diversity and specific adaptations in the industrially and medically important fungal genus Aspergillus.</title>
        <authorList>
            <person name="de Vries R.P."/>
            <person name="Riley R."/>
            <person name="Wiebenga A."/>
            <person name="Aguilar-Osorio G."/>
            <person name="Amillis S."/>
            <person name="Uchima C.A."/>
            <person name="Anderluh G."/>
            <person name="Asadollahi M."/>
            <person name="Askin M."/>
            <person name="Barry K."/>
            <person name="Battaglia E."/>
            <person name="Bayram O."/>
            <person name="Benocci T."/>
            <person name="Braus-Stromeyer S.A."/>
            <person name="Caldana C."/>
            <person name="Canovas D."/>
            <person name="Cerqueira G.C."/>
            <person name="Chen F."/>
            <person name="Chen W."/>
            <person name="Choi C."/>
            <person name="Clum A."/>
            <person name="Dos Santos R.A."/>
            <person name="Damasio A.R."/>
            <person name="Diallinas G."/>
            <person name="Emri T."/>
            <person name="Fekete E."/>
            <person name="Flipphi M."/>
            <person name="Freyberg S."/>
            <person name="Gallo A."/>
            <person name="Gournas C."/>
            <person name="Habgood R."/>
            <person name="Hainaut M."/>
            <person name="Harispe M.L."/>
            <person name="Henrissat B."/>
            <person name="Hilden K.S."/>
            <person name="Hope R."/>
            <person name="Hossain A."/>
            <person name="Karabika E."/>
            <person name="Karaffa L."/>
            <person name="Karanyi Z."/>
            <person name="Krasevec N."/>
            <person name="Kuo A."/>
            <person name="Kusch H."/>
            <person name="LaButti K."/>
            <person name="Lagendijk E.L."/>
            <person name="Lapidus A."/>
            <person name="Levasseur A."/>
            <person name="Lindquist E."/>
            <person name="Lipzen A."/>
            <person name="Logrieco A.F."/>
            <person name="MacCabe A."/>
            <person name="Maekelae M.R."/>
            <person name="Malavazi I."/>
            <person name="Melin P."/>
            <person name="Meyer V."/>
            <person name="Mielnichuk N."/>
            <person name="Miskei M."/>
            <person name="Molnar A.P."/>
            <person name="Mule G."/>
            <person name="Ngan C.Y."/>
            <person name="Orejas M."/>
            <person name="Orosz E."/>
            <person name="Ouedraogo J.P."/>
            <person name="Overkamp K.M."/>
            <person name="Park H.-S."/>
            <person name="Perrone G."/>
            <person name="Piumi F."/>
            <person name="Punt P.J."/>
            <person name="Ram A.F."/>
            <person name="Ramon A."/>
            <person name="Rauscher S."/>
            <person name="Record E."/>
            <person name="Riano-Pachon D.M."/>
            <person name="Robert V."/>
            <person name="Roehrig J."/>
            <person name="Ruller R."/>
            <person name="Salamov A."/>
            <person name="Salih N.S."/>
            <person name="Samson R.A."/>
            <person name="Sandor E."/>
            <person name="Sanguinetti M."/>
            <person name="Schuetze T."/>
            <person name="Sepcic K."/>
            <person name="Shelest E."/>
            <person name="Sherlock G."/>
            <person name="Sophianopoulou V."/>
            <person name="Squina F.M."/>
            <person name="Sun H."/>
            <person name="Susca A."/>
            <person name="Todd R.B."/>
            <person name="Tsang A."/>
            <person name="Unkles S.E."/>
            <person name="van de Wiele N."/>
            <person name="van Rossen-Uffink D."/>
            <person name="Oliveira J.V."/>
            <person name="Vesth T.C."/>
            <person name="Visser J."/>
            <person name="Yu J.-H."/>
            <person name="Zhou M."/>
            <person name="Andersen M.R."/>
            <person name="Archer D.B."/>
            <person name="Baker S.E."/>
            <person name="Benoit I."/>
            <person name="Brakhage A.A."/>
            <person name="Braus G.H."/>
            <person name="Fischer R."/>
            <person name="Frisvad J.C."/>
            <person name="Goldman G.H."/>
            <person name="Houbraken J."/>
            <person name="Oakley B."/>
            <person name="Pocsi I."/>
            <person name="Scazzocchio C."/>
            <person name="Seiboth B."/>
            <person name="vanKuyk P.A."/>
            <person name="Wortman J."/>
            <person name="Dyer P.S."/>
            <person name="Grigoriev I.V."/>
        </authorList>
    </citation>
    <scope>NUCLEOTIDE SEQUENCE [LARGE SCALE GENOMIC DNA]</scope>
    <source>
        <strain evidence="2">DTO 134E9</strain>
    </source>
</reference>
<name>A0A1L9RRM0_ASPWE</name>
<keyword evidence="2" id="KW-1185">Reference proteome</keyword>
<dbReference type="VEuPathDB" id="FungiDB:ASPWEDRAFT_460204"/>